<dbReference type="InterPro" id="IPR001611">
    <property type="entry name" value="Leu-rich_rpt"/>
</dbReference>
<reference evidence="3" key="1">
    <citation type="journal article" date="2016" name="Nat. Commun.">
        <title>The channel catfish genome sequence provides insights into the evolution of scale formation in teleosts.</title>
        <authorList>
            <person name="Liu Z."/>
            <person name="Liu S."/>
            <person name="Yao J."/>
            <person name="Bao L."/>
            <person name="Zhang J."/>
            <person name="Li Y."/>
            <person name="Jiang C."/>
            <person name="Sun L."/>
            <person name="Wang R."/>
            <person name="Zhang Y."/>
            <person name="Zhou T."/>
            <person name="Zeng Q."/>
            <person name="Fu Q."/>
            <person name="Gao S."/>
            <person name="Li N."/>
            <person name="Koren S."/>
            <person name="Jiang Y."/>
            <person name="Zimin A."/>
            <person name="Xu P."/>
            <person name="Phillippy A.M."/>
            <person name="Geng X."/>
            <person name="Song L."/>
            <person name="Sun F."/>
            <person name="Li C."/>
            <person name="Wang X."/>
            <person name="Chen A."/>
            <person name="Jin Y."/>
            <person name="Yuan Z."/>
            <person name="Yang Y."/>
            <person name="Tan S."/>
            <person name="Peatman E."/>
            <person name="Lu J."/>
            <person name="Qin Z."/>
            <person name="Dunham R."/>
            <person name="Li Z."/>
            <person name="Sonstegard T."/>
            <person name="Feng J."/>
            <person name="Danzmann R.G."/>
            <person name="Schroeder S."/>
            <person name="Scheffler B."/>
            <person name="Duke M.V."/>
            <person name="Ballard L."/>
            <person name="Kucuktas H."/>
            <person name="Kaltenboeck L."/>
            <person name="Liu H."/>
            <person name="Armbruster J."/>
            <person name="Xie Y."/>
            <person name="Kirby M.L."/>
            <person name="Tian Y."/>
            <person name="Flanagan M.E."/>
            <person name="Mu W."/>
            <person name="Waldbieser G.C."/>
        </authorList>
    </citation>
    <scope>NUCLEOTIDE SEQUENCE [LARGE SCALE GENOMIC DNA]</scope>
    <source>
        <strain evidence="3">SDA103</strain>
    </source>
</reference>
<proteinExistence type="predicted"/>
<keyword evidence="2" id="KW-0677">Repeat</keyword>
<dbReference type="InterPro" id="IPR052859">
    <property type="entry name" value="LRR-IQ_domain_protein"/>
</dbReference>
<name>A0A9F7R9I9_ICTPU</name>
<dbReference type="InterPro" id="IPR003591">
    <property type="entry name" value="Leu-rich_rpt_typical-subtyp"/>
</dbReference>
<evidence type="ECO:0000256" key="1">
    <source>
        <dbReference type="ARBA" id="ARBA00022614"/>
    </source>
</evidence>
<accession>A0A9F7R9I9</accession>
<dbReference type="Pfam" id="PF14580">
    <property type="entry name" value="LRR_9"/>
    <property type="match status" value="1"/>
</dbReference>
<dbReference type="GeneID" id="108265131"/>
<dbReference type="CTD" id="127255"/>
<evidence type="ECO:0000313" key="3">
    <source>
        <dbReference type="Proteomes" id="UP000221080"/>
    </source>
</evidence>
<dbReference type="PANTHER" id="PTHR46723:SF1">
    <property type="entry name" value="LEUCINE-RICH REPEAT AND IQ DOMAIN-CONTAINING PROTEIN 3"/>
    <property type="match status" value="1"/>
</dbReference>
<dbReference type="PROSITE" id="PS51450">
    <property type="entry name" value="LRR"/>
    <property type="match status" value="1"/>
</dbReference>
<protein>
    <submittedName>
        <fullName evidence="4">Leucine-rich repeat and IQ domain-containing protein 3 isoform X2</fullName>
    </submittedName>
</protein>
<dbReference type="PANTHER" id="PTHR46723">
    <property type="entry name" value="LEUCINE-RICH REPEAT AND IQ DOMAIN-CONTAINING PROTEIN 3"/>
    <property type="match status" value="1"/>
</dbReference>
<keyword evidence="1" id="KW-0433">Leucine-rich repeat</keyword>
<keyword evidence="3" id="KW-1185">Reference proteome</keyword>
<evidence type="ECO:0000313" key="4">
    <source>
        <dbReference type="RefSeq" id="XP_053536520.1"/>
    </source>
</evidence>
<dbReference type="SUPFAM" id="SSF52058">
    <property type="entry name" value="L domain-like"/>
    <property type="match status" value="1"/>
</dbReference>
<gene>
    <name evidence="4" type="primary">lrriq3</name>
</gene>
<dbReference type="RefSeq" id="XP_053536520.1">
    <property type="nucleotide sequence ID" value="XM_053680545.1"/>
</dbReference>
<dbReference type="AlphaFoldDB" id="A0A9F7R9I9"/>
<dbReference type="SMART" id="SM00369">
    <property type="entry name" value="LRR_TYP"/>
    <property type="match status" value="2"/>
</dbReference>
<dbReference type="Proteomes" id="UP000221080">
    <property type="component" value="Chromosome 5"/>
</dbReference>
<dbReference type="Pfam" id="PF00612">
    <property type="entry name" value="IQ"/>
    <property type="match status" value="1"/>
</dbReference>
<evidence type="ECO:0000256" key="2">
    <source>
        <dbReference type="ARBA" id="ARBA00022737"/>
    </source>
</evidence>
<sequence length="594" mass="68542">MENIRVQTDFESLNLEDGRTSSSLSSSSSPSSVCGEQDVEVVRRCALRLHSLKGVCVFGALRVCVLCDNFITDIEPLRQCENLLKLDLKGNQITQLPEASFWKNLKALQLLFLHDNDISVMSDVSGLSVCPSLSALTLYETPLSQMRNYRHCVINSIFSLKALDHHVISDEEIIENWQLPHRFKAMTPNLSINLYSSVNTDSDEVKVLRGIISEINKVQAAISPTLIIQKWIRGHLTRRRLGLCGAPVPMKTLVRNVTRVGSVWEISRRPWIDMMSFRSFHCRTLTDLKPPCNTPQLSSHGDKLNIRFMERHDEVMDLESFRLFGFKAMTYLSKSCVDMLISQKRNRQDIRDGITHFHTQKSNPPTAPLPRPPNISAQKRLVVRHHDCLSLAMFQAIERAYEEREKEEGLRERAKRVIEVQNHRNEARGHREGFVEAQRTGTLLRHEQERDRLEKTLKLQRTRQEQEVQLVHQKYLRFLVEKQRNMMEQETVKRFSRQHGALTKAFSKYCTGRRLSETQHERRRQIAIGTQHPGSQGHLENRKQNKPMMSWISISPLLLQIQCLSDRGNSGEIQPILSGRSVDRHVNVNKIKFV</sequence>
<reference evidence="4" key="2">
    <citation type="submission" date="2025-08" db="UniProtKB">
        <authorList>
            <consortium name="RefSeq"/>
        </authorList>
    </citation>
    <scope>IDENTIFICATION</scope>
    <source>
        <tissue evidence="4">Blood</tissue>
    </source>
</reference>
<organism evidence="3 4">
    <name type="scientific">Ictalurus punctatus</name>
    <name type="common">Channel catfish</name>
    <name type="synonym">Silurus punctatus</name>
    <dbReference type="NCBI Taxonomy" id="7998"/>
    <lineage>
        <taxon>Eukaryota</taxon>
        <taxon>Metazoa</taxon>
        <taxon>Chordata</taxon>
        <taxon>Craniata</taxon>
        <taxon>Vertebrata</taxon>
        <taxon>Euteleostomi</taxon>
        <taxon>Actinopterygii</taxon>
        <taxon>Neopterygii</taxon>
        <taxon>Teleostei</taxon>
        <taxon>Ostariophysi</taxon>
        <taxon>Siluriformes</taxon>
        <taxon>Ictaluridae</taxon>
        <taxon>Ictalurus</taxon>
    </lineage>
</organism>
<dbReference type="Gene3D" id="3.80.10.10">
    <property type="entry name" value="Ribonuclease Inhibitor"/>
    <property type="match status" value="1"/>
</dbReference>
<dbReference type="InterPro" id="IPR032675">
    <property type="entry name" value="LRR_dom_sf"/>
</dbReference>
<dbReference type="InterPro" id="IPR000048">
    <property type="entry name" value="IQ_motif_EF-hand-BS"/>
</dbReference>